<evidence type="ECO:0000256" key="5">
    <source>
        <dbReference type="ARBA" id="ARBA00011558"/>
    </source>
</evidence>
<comment type="pathway">
    <text evidence="4">Carbohydrate metabolism; tricarboxylic acid cycle.</text>
</comment>
<evidence type="ECO:0000256" key="8">
    <source>
        <dbReference type="ARBA" id="ARBA00022532"/>
    </source>
</evidence>
<organism evidence="17 18">
    <name type="scientific">Candidatus Bandiella euplotis</name>
    <dbReference type="NCBI Taxonomy" id="1664265"/>
    <lineage>
        <taxon>Bacteria</taxon>
        <taxon>Pseudomonadati</taxon>
        <taxon>Pseudomonadota</taxon>
        <taxon>Alphaproteobacteria</taxon>
        <taxon>Rickettsiales</taxon>
        <taxon>Candidatus Midichloriaceae</taxon>
        <taxon>Candidatus Bandiella</taxon>
    </lineage>
</organism>
<keyword evidence="12" id="KW-0249">Electron transport</keyword>
<evidence type="ECO:0000256" key="7">
    <source>
        <dbReference type="ARBA" id="ARBA00022448"/>
    </source>
</evidence>
<dbReference type="EMBL" id="CP110820">
    <property type="protein sequence ID" value="WPX96723.1"/>
    <property type="molecule type" value="Genomic_DNA"/>
</dbReference>
<name>A0ABZ0UNP9_9RICK</name>
<evidence type="ECO:0000256" key="1">
    <source>
        <dbReference type="ARBA" id="ARBA00001971"/>
    </source>
</evidence>
<keyword evidence="10 16" id="KW-0812">Transmembrane</keyword>
<evidence type="ECO:0000256" key="2">
    <source>
        <dbReference type="ARBA" id="ARBA00004050"/>
    </source>
</evidence>
<evidence type="ECO:0000256" key="12">
    <source>
        <dbReference type="ARBA" id="ARBA00022982"/>
    </source>
</evidence>
<keyword evidence="7" id="KW-0813">Transport</keyword>
<evidence type="ECO:0000256" key="9">
    <source>
        <dbReference type="ARBA" id="ARBA00022617"/>
    </source>
</evidence>
<feature type="transmembrane region" description="Helical" evidence="16">
    <location>
        <begin position="67"/>
        <end position="90"/>
    </location>
</feature>
<evidence type="ECO:0000256" key="6">
    <source>
        <dbReference type="ARBA" id="ARBA00019425"/>
    </source>
</evidence>
<keyword evidence="8" id="KW-0816">Tricarboxylic acid cycle</keyword>
<dbReference type="Gene3D" id="1.20.1300.10">
    <property type="entry name" value="Fumarate reductase/succinate dehydrogenase, transmembrane subunit"/>
    <property type="match status" value="1"/>
</dbReference>
<evidence type="ECO:0000313" key="18">
    <source>
        <dbReference type="Proteomes" id="UP001327219"/>
    </source>
</evidence>
<comment type="subcellular location">
    <subcellularLocation>
        <location evidence="3">Membrane</location>
        <topology evidence="3">Multi-pass membrane protein</topology>
    </subcellularLocation>
</comment>
<comment type="cofactor">
    <cofactor evidence="1">
        <name>heme</name>
        <dbReference type="ChEBI" id="CHEBI:30413"/>
    </cofactor>
</comment>
<evidence type="ECO:0000256" key="16">
    <source>
        <dbReference type="SAM" id="Phobius"/>
    </source>
</evidence>
<evidence type="ECO:0000256" key="10">
    <source>
        <dbReference type="ARBA" id="ARBA00022692"/>
    </source>
</evidence>
<comment type="subunit">
    <text evidence="5">Part of an enzyme complex containing four subunits: a flavoprotein, an iron-sulfur protein, plus two membrane-anchoring proteins, SdhC and SdhD.</text>
</comment>
<keyword evidence="9" id="KW-0349">Heme</keyword>
<dbReference type="Proteomes" id="UP001327219">
    <property type="component" value="Chromosome"/>
</dbReference>
<evidence type="ECO:0000256" key="3">
    <source>
        <dbReference type="ARBA" id="ARBA00004141"/>
    </source>
</evidence>
<dbReference type="Pfam" id="PF01127">
    <property type="entry name" value="Sdh_cyt"/>
    <property type="match status" value="1"/>
</dbReference>
<feature type="transmembrane region" description="Helical" evidence="16">
    <location>
        <begin position="111"/>
        <end position="133"/>
    </location>
</feature>
<dbReference type="InterPro" id="IPR034804">
    <property type="entry name" value="SQR/QFR_C/D"/>
</dbReference>
<evidence type="ECO:0000256" key="11">
    <source>
        <dbReference type="ARBA" id="ARBA00022723"/>
    </source>
</evidence>
<proteinExistence type="predicted"/>
<dbReference type="InterPro" id="IPR014312">
    <property type="entry name" value="Succ_DH_anchor"/>
</dbReference>
<protein>
    <recommendedName>
        <fullName evidence="6">Succinate dehydrogenase hydrophobic membrane anchor subunit</fullName>
    </recommendedName>
</protein>
<feature type="transmembrane region" description="Helical" evidence="16">
    <location>
        <begin position="35"/>
        <end position="55"/>
    </location>
</feature>
<keyword evidence="18" id="KW-1185">Reference proteome</keyword>
<evidence type="ECO:0000313" key="17">
    <source>
        <dbReference type="EMBL" id="WPX96723.1"/>
    </source>
</evidence>
<evidence type="ECO:0000256" key="13">
    <source>
        <dbReference type="ARBA" id="ARBA00022989"/>
    </source>
</evidence>
<comment type="function">
    <text evidence="2">Membrane-anchoring subunit of succinate dehydrogenase (SDH).</text>
</comment>
<keyword evidence="14" id="KW-0408">Iron</keyword>
<keyword evidence="11" id="KW-0479">Metal-binding</keyword>
<evidence type="ECO:0000256" key="4">
    <source>
        <dbReference type="ARBA" id="ARBA00005163"/>
    </source>
</evidence>
<evidence type="ECO:0000256" key="15">
    <source>
        <dbReference type="ARBA" id="ARBA00023136"/>
    </source>
</evidence>
<dbReference type="SUPFAM" id="SSF81343">
    <property type="entry name" value="Fumarate reductase respiratory complex transmembrane subunits"/>
    <property type="match status" value="1"/>
</dbReference>
<keyword evidence="15 16" id="KW-0472">Membrane</keyword>
<evidence type="ECO:0000256" key="14">
    <source>
        <dbReference type="ARBA" id="ARBA00023004"/>
    </source>
</evidence>
<sequence>MFFGMQLFLEIVMGSKNYKGTNTKSPTMHFIWQRCTALVLIPIFCWLLFSIVQFVHHSGSDDMVLFLAHPVNFTLIIVFVLASLYHGFLGMDDIMKDYISCGVLYKIIRKLLFVVCVFTCAVTVANLTFYHLLFRYFSGLK</sequence>
<reference evidence="17 18" key="1">
    <citation type="submission" date="2022-11" db="EMBL/GenBank/DDBJ databases">
        <title>Host association and intracellularity evolved multiple times independently in the Rickettsiales.</title>
        <authorList>
            <person name="Castelli M."/>
            <person name="Nardi T."/>
            <person name="Gammuto L."/>
            <person name="Bellinzona G."/>
            <person name="Sabaneyeva E."/>
            <person name="Potekhin A."/>
            <person name="Serra V."/>
            <person name="Petroni G."/>
            <person name="Sassera D."/>
        </authorList>
    </citation>
    <scope>NUCLEOTIDE SEQUENCE [LARGE SCALE GENOMIC DNA]</scope>
    <source>
        <strain evidence="17 18">NDG2</strain>
    </source>
</reference>
<dbReference type="NCBIfam" id="TIGR02968">
    <property type="entry name" value="succ_dehyd_anc"/>
    <property type="match status" value="1"/>
</dbReference>
<dbReference type="InterPro" id="IPR000701">
    <property type="entry name" value="SuccDH_FuR_B_TM-su"/>
</dbReference>
<keyword evidence="13 16" id="KW-1133">Transmembrane helix</keyword>
<accession>A0ABZ0UNP9</accession>
<gene>
    <name evidence="17" type="ORF">Bandiella_00847</name>
</gene>